<keyword evidence="3" id="KW-1185">Reference proteome</keyword>
<feature type="compositionally biased region" description="Polar residues" evidence="1">
    <location>
        <begin position="98"/>
        <end position="109"/>
    </location>
</feature>
<sequence length="117" mass="13428">MLYSNQRHSKETKPIHFNTRNCHEAFYGREDILEDFHHLVEESKRSGDLITVLCPAFDSNRLGGIGTTETMRSTILKGIYEQLCTEPCLIVFDNTKSLESQEQPNSDIQNFLPLNLP</sequence>
<accession>A0A8J2LVR6</accession>
<name>A0A8J2LVR6_9HEXA</name>
<feature type="region of interest" description="Disordered" evidence="1">
    <location>
        <begin position="98"/>
        <end position="117"/>
    </location>
</feature>
<feature type="non-terminal residue" evidence="2">
    <location>
        <position position="1"/>
    </location>
</feature>
<evidence type="ECO:0000313" key="3">
    <source>
        <dbReference type="Proteomes" id="UP000708208"/>
    </source>
</evidence>
<comment type="caution">
    <text evidence="2">The sequence shown here is derived from an EMBL/GenBank/DDBJ whole genome shotgun (WGS) entry which is preliminary data.</text>
</comment>
<dbReference type="EMBL" id="CAJVCH010549900">
    <property type="protein sequence ID" value="CAG7829041.1"/>
    <property type="molecule type" value="Genomic_DNA"/>
</dbReference>
<dbReference type="Proteomes" id="UP000708208">
    <property type="component" value="Unassembled WGS sequence"/>
</dbReference>
<evidence type="ECO:0000313" key="2">
    <source>
        <dbReference type="EMBL" id="CAG7829041.1"/>
    </source>
</evidence>
<evidence type="ECO:0000256" key="1">
    <source>
        <dbReference type="SAM" id="MobiDB-lite"/>
    </source>
</evidence>
<protein>
    <submittedName>
        <fullName evidence="2">Uncharacterized protein</fullName>
    </submittedName>
</protein>
<organism evidence="2 3">
    <name type="scientific">Allacma fusca</name>
    <dbReference type="NCBI Taxonomy" id="39272"/>
    <lineage>
        <taxon>Eukaryota</taxon>
        <taxon>Metazoa</taxon>
        <taxon>Ecdysozoa</taxon>
        <taxon>Arthropoda</taxon>
        <taxon>Hexapoda</taxon>
        <taxon>Collembola</taxon>
        <taxon>Symphypleona</taxon>
        <taxon>Sminthuridae</taxon>
        <taxon>Allacma</taxon>
    </lineage>
</organism>
<gene>
    <name evidence="2" type="ORF">AFUS01_LOCUS38927</name>
</gene>
<reference evidence="2" key="1">
    <citation type="submission" date="2021-06" db="EMBL/GenBank/DDBJ databases">
        <authorList>
            <person name="Hodson N. C."/>
            <person name="Mongue J. A."/>
            <person name="Jaron S. K."/>
        </authorList>
    </citation>
    <scope>NUCLEOTIDE SEQUENCE</scope>
</reference>
<dbReference type="AlphaFoldDB" id="A0A8J2LVR6"/>
<proteinExistence type="predicted"/>